<proteinExistence type="predicted"/>
<gene>
    <name evidence="2" type="ORF">BS50DRAFT_239705</name>
</gene>
<dbReference type="AlphaFoldDB" id="A0A2T2P2S4"/>
<organism evidence="2 3">
    <name type="scientific">Corynespora cassiicola Philippines</name>
    <dbReference type="NCBI Taxonomy" id="1448308"/>
    <lineage>
        <taxon>Eukaryota</taxon>
        <taxon>Fungi</taxon>
        <taxon>Dikarya</taxon>
        <taxon>Ascomycota</taxon>
        <taxon>Pezizomycotina</taxon>
        <taxon>Dothideomycetes</taxon>
        <taxon>Pleosporomycetidae</taxon>
        <taxon>Pleosporales</taxon>
        <taxon>Corynesporascaceae</taxon>
        <taxon>Corynespora</taxon>
    </lineage>
</organism>
<evidence type="ECO:0000259" key="1">
    <source>
        <dbReference type="Pfam" id="PF01370"/>
    </source>
</evidence>
<keyword evidence="3" id="KW-1185">Reference proteome</keyword>
<reference evidence="2 3" key="1">
    <citation type="journal article" date="2018" name="Front. Microbiol.">
        <title>Genome-Wide Analysis of Corynespora cassiicola Leaf Fall Disease Putative Effectors.</title>
        <authorList>
            <person name="Lopez D."/>
            <person name="Ribeiro S."/>
            <person name="Label P."/>
            <person name="Fumanal B."/>
            <person name="Venisse J.S."/>
            <person name="Kohler A."/>
            <person name="de Oliveira R.R."/>
            <person name="Labutti K."/>
            <person name="Lipzen A."/>
            <person name="Lail K."/>
            <person name="Bauer D."/>
            <person name="Ohm R.A."/>
            <person name="Barry K.W."/>
            <person name="Spatafora J."/>
            <person name="Grigoriev I.V."/>
            <person name="Martin F.M."/>
            <person name="Pujade-Renaud V."/>
        </authorList>
    </citation>
    <scope>NUCLEOTIDE SEQUENCE [LARGE SCALE GENOMIC DNA]</scope>
    <source>
        <strain evidence="2 3">Philippines</strain>
    </source>
</reference>
<dbReference type="GO" id="GO:0005737">
    <property type="term" value="C:cytoplasm"/>
    <property type="evidence" value="ECO:0007669"/>
    <property type="project" value="TreeGrafter"/>
</dbReference>
<dbReference type="Gene3D" id="3.40.50.720">
    <property type="entry name" value="NAD(P)-binding Rossmann-like Domain"/>
    <property type="match status" value="1"/>
</dbReference>
<protein>
    <submittedName>
        <fullName evidence="2">Nucleoside-diphosphate-sugar epimerase</fullName>
    </submittedName>
</protein>
<dbReference type="STRING" id="1448308.A0A2T2P2S4"/>
<name>A0A2T2P2S4_CORCC</name>
<evidence type="ECO:0000313" key="2">
    <source>
        <dbReference type="EMBL" id="PSN71939.1"/>
    </source>
</evidence>
<dbReference type="InterPro" id="IPR051783">
    <property type="entry name" value="NAD(P)-dependent_oxidoreduct"/>
</dbReference>
<dbReference type="InterPro" id="IPR001509">
    <property type="entry name" value="Epimerase_deHydtase"/>
</dbReference>
<dbReference type="PANTHER" id="PTHR48079">
    <property type="entry name" value="PROTEIN YEEZ"/>
    <property type="match status" value="1"/>
</dbReference>
<dbReference type="GO" id="GO:0004029">
    <property type="term" value="F:aldehyde dehydrogenase (NAD+) activity"/>
    <property type="evidence" value="ECO:0007669"/>
    <property type="project" value="TreeGrafter"/>
</dbReference>
<sequence length="341" mass="37200">MAPKIFLTGGTGYIGGSVLNTIVTNHPEYDVTALLRKNPEGFATRYPDVKVVNGDYDSFDVLADSASRADLVIHNGNSDHEPSLNALITGLLRRSTPGFLIHLSGTGIVSDYHDPMCLGKLNSKIWSDLKDLPEISSLPDNALHRNTEKVLNDAVADHGDKINIAIVCPPDIYGKGKGLARTQSALIPMFIDEAKKLPGGRVFYYGEGVNTRSWVHIDDLMVLYLKLVEAALVGGGNATWGKEGYYFAATQELSHIDVAMAAGKILKKIGVIESDEPLQVSLQQLDSMVELPGFPKLARYLYASNSRTRSDRAKRLFGYEGKSPSLCETLEKDILDAVGRH</sequence>
<accession>A0A2T2P2S4</accession>
<dbReference type="Pfam" id="PF01370">
    <property type="entry name" value="Epimerase"/>
    <property type="match status" value="2"/>
</dbReference>
<dbReference type="OrthoDB" id="2130169at2759"/>
<dbReference type="PANTHER" id="PTHR48079:SF6">
    <property type="entry name" value="NAD(P)-BINDING DOMAIN-CONTAINING PROTEIN-RELATED"/>
    <property type="match status" value="1"/>
</dbReference>
<evidence type="ECO:0000313" key="3">
    <source>
        <dbReference type="Proteomes" id="UP000240883"/>
    </source>
</evidence>
<dbReference type="Proteomes" id="UP000240883">
    <property type="component" value="Unassembled WGS sequence"/>
</dbReference>
<dbReference type="InterPro" id="IPR036291">
    <property type="entry name" value="NAD(P)-bd_dom_sf"/>
</dbReference>
<dbReference type="EMBL" id="KZ678130">
    <property type="protein sequence ID" value="PSN71939.1"/>
    <property type="molecule type" value="Genomic_DNA"/>
</dbReference>
<feature type="domain" description="NAD-dependent epimerase/dehydratase" evidence="1">
    <location>
        <begin position="155"/>
        <end position="230"/>
    </location>
</feature>
<dbReference type="SUPFAM" id="SSF51735">
    <property type="entry name" value="NAD(P)-binding Rossmann-fold domains"/>
    <property type="match status" value="1"/>
</dbReference>
<feature type="domain" description="NAD-dependent epimerase/dehydratase" evidence="1">
    <location>
        <begin position="5"/>
        <end position="76"/>
    </location>
</feature>